<protein>
    <submittedName>
        <fullName evidence="2">Uncharacterized protein</fullName>
    </submittedName>
</protein>
<comment type="caution">
    <text evidence="2">The sequence shown here is derived from an EMBL/GenBank/DDBJ whole genome shotgun (WGS) entry which is preliminary data.</text>
</comment>
<dbReference type="AlphaFoldDB" id="A0A8S9MKC2"/>
<sequence>MMSSEIHLPQLGHVQVQVHCFPRSMRPHVEESRILLLEAQSLLSHRAQAELKRLWLLEIEEVVAAGDDEAGSSSFCGVSHPPEKPSIAEEPATSLSPFSTARATSLQSQRQGVPKSFCRHSWKFVQLRT</sequence>
<evidence type="ECO:0000313" key="2">
    <source>
        <dbReference type="EMBL" id="KAF2617473.1"/>
    </source>
</evidence>
<evidence type="ECO:0000256" key="1">
    <source>
        <dbReference type="SAM" id="MobiDB-lite"/>
    </source>
</evidence>
<feature type="region of interest" description="Disordered" evidence="1">
    <location>
        <begin position="73"/>
        <end position="94"/>
    </location>
</feature>
<proteinExistence type="predicted"/>
<reference evidence="2" key="1">
    <citation type="submission" date="2019-12" db="EMBL/GenBank/DDBJ databases">
        <title>Genome sequencing and annotation of Brassica cretica.</title>
        <authorList>
            <person name="Studholme D.J."/>
            <person name="Sarris P.F."/>
        </authorList>
    </citation>
    <scope>NUCLEOTIDE SEQUENCE</scope>
    <source>
        <strain evidence="2">PFS-001/15</strain>
        <tissue evidence="2">Leaf</tissue>
    </source>
</reference>
<evidence type="ECO:0000313" key="3">
    <source>
        <dbReference type="Proteomes" id="UP000712281"/>
    </source>
</evidence>
<dbReference type="EMBL" id="QGKW02000007">
    <property type="protein sequence ID" value="KAF2617473.1"/>
    <property type="molecule type" value="Genomic_DNA"/>
</dbReference>
<name>A0A8S9MKC2_BRACR</name>
<gene>
    <name evidence="2" type="ORF">F2Q68_00041435</name>
</gene>
<dbReference type="Proteomes" id="UP000712281">
    <property type="component" value="Unassembled WGS sequence"/>
</dbReference>
<organism evidence="2 3">
    <name type="scientific">Brassica cretica</name>
    <name type="common">Mustard</name>
    <dbReference type="NCBI Taxonomy" id="69181"/>
    <lineage>
        <taxon>Eukaryota</taxon>
        <taxon>Viridiplantae</taxon>
        <taxon>Streptophyta</taxon>
        <taxon>Embryophyta</taxon>
        <taxon>Tracheophyta</taxon>
        <taxon>Spermatophyta</taxon>
        <taxon>Magnoliopsida</taxon>
        <taxon>eudicotyledons</taxon>
        <taxon>Gunneridae</taxon>
        <taxon>Pentapetalae</taxon>
        <taxon>rosids</taxon>
        <taxon>malvids</taxon>
        <taxon>Brassicales</taxon>
        <taxon>Brassicaceae</taxon>
        <taxon>Brassiceae</taxon>
        <taxon>Brassica</taxon>
    </lineage>
</organism>
<accession>A0A8S9MKC2</accession>